<comment type="caution">
    <text evidence="1">The sequence shown here is derived from an EMBL/GenBank/DDBJ whole genome shotgun (WGS) entry which is preliminary data.</text>
</comment>
<dbReference type="Proteomes" id="UP001057402">
    <property type="component" value="Chromosome 7"/>
</dbReference>
<proteinExistence type="predicted"/>
<protein>
    <submittedName>
        <fullName evidence="1">Uncharacterized protein</fullName>
    </submittedName>
</protein>
<organism evidence="1 2">
    <name type="scientific">Melastoma candidum</name>
    <dbReference type="NCBI Taxonomy" id="119954"/>
    <lineage>
        <taxon>Eukaryota</taxon>
        <taxon>Viridiplantae</taxon>
        <taxon>Streptophyta</taxon>
        <taxon>Embryophyta</taxon>
        <taxon>Tracheophyta</taxon>
        <taxon>Spermatophyta</taxon>
        <taxon>Magnoliopsida</taxon>
        <taxon>eudicotyledons</taxon>
        <taxon>Gunneridae</taxon>
        <taxon>Pentapetalae</taxon>
        <taxon>rosids</taxon>
        <taxon>malvids</taxon>
        <taxon>Myrtales</taxon>
        <taxon>Melastomataceae</taxon>
        <taxon>Melastomatoideae</taxon>
        <taxon>Melastomateae</taxon>
        <taxon>Melastoma</taxon>
    </lineage>
</organism>
<evidence type="ECO:0000313" key="2">
    <source>
        <dbReference type="Proteomes" id="UP001057402"/>
    </source>
</evidence>
<dbReference type="EMBL" id="CM042886">
    <property type="protein sequence ID" value="KAI4340927.1"/>
    <property type="molecule type" value="Genomic_DNA"/>
</dbReference>
<accession>A0ACB9NX72</accession>
<keyword evidence="2" id="KW-1185">Reference proteome</keyword>
<reference evidence="2" key="1">
    <citation type="journal article" date="2023" name="Front. Plant Sci.">
        <title>Chromosomal-level genome assembly of Melastoma candidum provides insights into trichome evolution.</title>
        <authorList>
            <person name="Zhong Y."/>
            <person name="Wu W."/>
            <person name="Sun C."/>
            <person name="Zou P."/>
            <person name="Liu Y."/>
            <person name="Dai S."/>
            <person name="Zhou R."/>
        </authorList>
    </citation>
    <scope>NUCLEOTIDE SEQUENCE [LARGE SCALE GENOMIC DNA]</scope>
</reference>
<name>A0ACB9NX72_9MYRT</name>
<sequence>MGDGDLDSQHPTPKLPIFSLPWPKPPDPPGLLTPPLHPGAAVPFQWEEAPGRPLPCLSRSPYRTPAISGGGAKRCLNLPPRLLHDNQGAIIAVTNHVTVPSPTTVLEGPDPCPRKRLASTWSFRRVGSRERMPSGSTRWARSQLRLQGTFPQKEGCPGRPHVWFRHLAL</sequence>
<gene>
    <name evidence="1" type="ORF">MLD38_025717</name>
</gene>
<evidence type="ECO:0000313" key="1">
    <source>
        <dbReference type="EMBL" id="KAI4340927.1"/>
    </source>
</evidence>